<evidence type="ECO:0008006" key="3">
    <source>
        <dbReference type="Google" id="ProtNLM"/>
    </source>
</evidence>
<dbReference type="Gene3D" id="2.60.120.650">
    <property type="entry name" value="Cupin"/>
    <property type="match status" value="1"/>
</dbReference>
<name>A0ABN7B516_9HEMI</name>
<dbReference type="EMBL" id="AP028918">
    <property type="protein sequence ID" value="BES99492.1"/>
    <property type="molecule type" value="Genomic_DNA"/>
</dbReference>
<dbReference type="Proteomes" id="UP001307889">
    <property type="component" value="Chromosome 10"/>
</dbReference>
<accession>A0ABN7B516</accession>
<dbReference type="SUPFAM" id="SSF51197">
    <property type="entry name" value="Clavaminate synthase-like"/>
    <property type="match status" value="1"/>
</dbReference>
<reference evidence="1 2" key="1">
    <citation type="submission" date="2023-09" db="EMBL/GenBank/DDBJ databases">
        <title>Nesidiocoris tenuis whole genome shotgun sequence.</title>
        <authorList>
            <person name="Shibata T."/>
            <person name="Shimoda M."/>
            <person name="Kobayashi T."/>
            <person name="Uehara T."/>
        </authorList>
    </citation>
    <scope>NUCLEOTIDE SEQUENCE [LARGE SCALE GENOMIC DNA]</scope>
    <source>
        <strain evidence="1 2">Japan</strain>
    </source>
</reference>
<evidence type="ECO:0000313" key="2">
    <source>
        <dbReference type="Proteomes" id="UP001307889"/>
    </source>
</evidence>
<organism evidence="1 2">
    <name type="scientific">Nesidiocoris tenuis</name>
    <dbReference type="NCBI Taxonomy" id="355587"/>
    <lineage>
        <taxon>Eukaryota</taxon>
        <taxon>Metazoa</taxon>
        <taxon>Ecdysozoa</taxon>
        <taxon>Arthropoda</taxon>
        <taxon>Hexapoda</taxon>
        <taxon>Insecta</taxon>
        <taxon>Pterygota</taxon>
        <taxon>Neoptera</taxon>
        <taxon>Paraneoptera</taxon>
        <taxon>Hemiptera</taxon>
        <taxon>Heteroptera</taxon>
        <taxon>Panheteroptera</taxon>
        <taxon>Cimicomorpha</taxon>
        <taxon>Miridae</taxon>
        <taxon>Dicyphina</taxon>
        <taxon>Nesidiocoris</taxon>
    </lineage>
</organism>
<keyword evidence="2" id="KW-1185">Reference proteome</keyword>
<gene>
    <name evidence="1" type="ORF">NTJ_12309</name>
</gene>
<protein>
    <recommendedName>
        <fullName evidence="3">Cupin-like domain-containing protein</fullName>
    </recommendedName>
</protein>
<sequence>MEAVARERLVGILKEAERLGVAKEAVVRLAAARRPPACGRKQSRPAGSLPIWLVVVSLAALVYKAELYSRAGIARAVSYWSPSSDKCTVWMPDIVTRALRPPVDCSMCRDVHSVDRVSNITPKEFEEIYAFSGRPVIITDAMKNWTAPSVFSFEFFRELYSDSTAQDQCQFFPYQTEFRSLWEVFQMSIERSRLTDGTDPWYIGW</sequence>
<evidence type="ECO:0000313" key="1">
    <source>
        <dbReference type="EMBL" id="BES99492.1"/>
    </source>
</evidence>
<proteinExistence type="predicted"/>